<keyword evidence="16" id="KW-1185">Reference proteome</keyword>
<evidence type="ECO:0000256" key="7">
    <source>
        <dbReference type="ARBA" id="ARBA00022723"/>
    </source>
</evidence>
<keyword evidence="8" id="KW-0249">Electron transport</keyword>
<evidence type="ECO:0000256" key="6">
    <source>
        <dbReference type="ARBA" id="ARBA00022692"/>
    </source>
</evidence>
<keyword evidence="10" id="KW-0408">Iron</keyword>
<keyword evidence="3" id="KW-0813">Transport</keyword>
<keyword evidence="4" id="KW-1003">Cell membrane</keyword>
<feature type="transmembrane region" description="Helical" evidence="13">
    <location>
        <begin position="12"/>
        <end position="28"/>
    </location>
</feature>
<evidence type="ECO:0000256" key="8">
    <source>
        <dbReference type="ARBA" id="ARBA00022982"/>
    </source>
</evidence>
<dbReference type="Pfam" id="PF01292">
    <property type="entry name" value="Ni_hydr_CYTB"/>
    <property type="match status" value="1"/>
</dbReference>
<comment type="subcellular location">
    <subcellularLocation>
        <location evidence="2">Cell membrane</location>
        <topology evidence="2">Multi-pass membrane protein</topology>
    </subcellularLocation>
</comment>
<evidence type="ECO:0000259" key="14">
    <source>
        <dbReference type="Pfam" id="PF01292"/>
    </source>
</evidence>
<dbReference type="InterPro" id="IPR011577">
    <property type="entry name" value="Cyt_b561_bac/Ni-Hgenase"/>
</dbReference>
<dbReference type="PANTHER" id="PTHR30529">
    <property type="entry name" value="CYTOCHROME B561"/>
    <property type="match status" value="1"/>
</dbReference>
<organism evidence="15 16">
    <name type="scientific">Paracoccus alkenifer</name>
    <dbReference type="NCBI Taxonomy" id="65735"/>
    <lineage>
        <taxon>Bacteria</taxon>
        <taxon>Pseudomonadati</taxon>
        <taxon>Pseudomonadota</taxon>
        <taxon>Alphaproteobacteria</taxon>
        <taxon>Rhodobacterales</taxon>
        <taxon>Paracoccaceae</taxon>
        <taxon>Paracoccus</taxon>
    </lineage>
</organism>
<dbReference type="InterPro" id="IPR016174">
    <property type="entry name" value="Di-haem_cyt_TM"/>
</dbReference>
<dbReference type="SUPFAM" id="SSF81342">
    <property type="entry name" value="Transmembrane di-heme cytochromes"/>
    <property type="match status" value="1"/>
</dbReference>
<sequence length="162" mass="17881">MHTPAGYSRLQIALHWIMALLILWRFLFNDAMTRAWGAIGEGLQPAFSPPILAHVLVGAAILIASIWRLCIEARRRSPAMVGDNGLLNRVAWLTHLALYGLMILMPISGALAWFGGVQAAADIHNVPKIALLALIVLHIIGALYHQFFLRDGVMDRMKRAQG</sequence>
<proteinExistence type="inferred from homology"/>
<dbReference type="Proteomes" id="UP000199125">
    <property type="component" value="Unassembled WGS sequence"/>
</dbReference>
<dbReference type="AlphaFoldDB" id="A0A1H6N8G8"/>
<name>A0A1H6N8G8_9RHOB</name>
<evidence type="ECO:0000256" key="4">
    <source>
        <dbReference type="ARBA" id="ARBA00022475"/>
    </source>
</evidence>
<dbReference type="PANTHER" id="PTHR30529:SF1">
    <property type="entry name" value="CYTOCHROME B561 HOMOLOG 2"/>
    <property type="match status" value="1"/>
</dbReference>
<evidence type="ECO:0000256" key="2">
    <source>
        <dbReference type="ARBA" id="ARBA00004651"/>
    </source>
</evidence>
<feature type="transmembrane region" description="Helical" evidence="13">
    <location>
        <begin position="51"/>
        <end position="71"/>
    </location>
</feature>
<evidence type="ECO:0000256" key="9">
    <source>
        <dbReference type="ARBA" id="ARBA00022989"/>
    </source>
</evidence>
<accession>A0A1H6N8G8</accession>
<dbReference type="GO" id="GO:0020037">
    <property type="term" value="F:heme binding"/>
    <property type="evidence" value="ECO:0007669"/>
    <property type="project" value="TreeGrafter"/>
</dbReference>
<evidence type="ECO:0000256" key="13">
    <source>
        <dbReference type="SAM" id="Phobius"/>
    </source>
</evidence>
<keyword evidence="5" id="KW-0349">Heme</keyword>
<evidence type="ECO:0000256" key="1">
    <source>
        <dbReference type="ARBA" id="ARBA00001970"/>
    </source>
</evidence>
<keyword evidence="6 13" id="KW-0812">Transmembrane</keyword>
<dbReference type="OrthoDB" id="8156287at2"/>
<dbReference type="GO" id="GO:0005886">
    <property type="term" value="C:plasma membrane"/>
    <property type="evidence" value="ECO:0007669"/>
    <property type="project" value="UniProtKB-SubCell"/>
</dbReference>
<evidence type="ECO:0000256" key="5">
    <source>
        <dbReference type="ARBA" id="ARBA00022617"/>
    </source>
</evidence>
<feature type="transmembrane region" description="Helical" evidence="13">
    <location>
        <begin position="92"/>
        <end position="114"/>
    </location>
</feature>
<dbReference type="GO" id="GO:0009055">
    <property type="term" value="F:electron transfer activity"/>
    <property type="evidence" value="ECO:0007669"/>
    <property type="project" value="InterPro"/>
</dbReference>
<feature type="transmembrane region" description="Helical" evidence="13">
    <location>
        <begin position="129"/>
        <end position="149"/>
    </location>
</feature>
<evidence type="ECO:0000256" key="12">
    <source>
        <dbReference type="ARBA" id="ARBA00037975"/>
    </source>
</evidence>
<dbReference type="GO" id="GO:0046872">
    <property type="term" value="F:metal ion binding"/>
    <property type="evidence" value="ECO:0007669"/>
    <property type="project" value="UniProtKB-KW"/>
</dbReference>
<comment type="similarity">
    <text evidence="12">Belongs to the cytochrome b561 family.</text>
</comment>
<evidence type="ECO:0000313" key="15">
    <source>
        <dbReference type="EMBL" id="SEI11142.1"/>
    </source>
</evidence>
<evidence type="ECO:0000256" key="10">
    <source>
        <dbReference type="ARBA" id="ARBA00023004"/>
    </source>
</evidence>
<feature type="domain" description="Cytochrome b561 bacterial/Ni-hydrogenase" evidence="14">
    <location>
        <begin position="7"/>
        <end position="158"/>
    </location>
</feature>
<comment type="cofactor">
    <cofactor evidence="1">
        <name>heme b</name>
        <dbReference type="ChEBI" id="CHEBI:60344"/>
    </cofactor>
</comment>
<gene>
    <name evidence="15" type="ORF">SAMN04488075_2959</name>
</gene>
<evidence type="ECO:0000256" key="11">
    <source>
        <dbReference type="ARBA" id="ARBA00023136"/>
    </source>
</evidence>
<reference evidence="16" key="1">
    <citation type="submission" date="2016-10" db="EMBL/GenBank/DDBJ databases">
        <authorList>
            <person name="Varghese N."/>
            <person name="Submissions S."/>
        </authorList>
    </citation>
    <scope>NUCLEOTIDE SEQUENCE [LARGE SCALE GENOMIC DNA]</scope>
    <source>
        <strain evidence="16">DSM 11593</strain>
    </source>
</reference>
<keyword evidence="9 13" id="KW-1133">Transmembrane helix</keyword>
<protein>
    <submittedName>
        <fullName evidence="15">Cytochrome b561</fullName>
    </submittedName>
</protein>
<evidence type="ECO:0000313" key="16">
    <source>
        <dbReference type="Proteomes" id="UP000199125"/>
    </source>
</evidence>
<evidence type="ECO:0000256" key="3">
    <source>
        <dbReference type="ARBA" id="ARBA00022448"/>
    </source>
</evidence>
<dbReference type="RefSeq" id="WP_090848867.1">
    <property type="nucleotide sequence ID" value="NZ_FNXG01000007.1"/>
</dbReference>
<keyword evidence="11 13" id="KW-0472">Membrane</keyword>
<dbReference type="EMBL" id="FNXG01000007">
    <property type="protein sequence ID" value="SEI11142.1"/>
    <property type="molecule type" value="Genomic_DNA"/>
</dbReference>
<dbReference type="STRING" id="65735.SAMN04488075_2959"/>
<keyword evidence="7" id="KW-0479">Metal-binding</keyword>
<dbReference type="InterPro" id="IPR052168">
    <property type="entry name" value="Cytochrome_b561_oxidase"/>
</dbReference>
<dbReference type="GO" id="GO:0022904">
    <property type="term" value="P:respiratory electron transport chain"/>
    <property type="evidence" value="ECO:0007669"/>
    <property type="project" value="InterPro"/>
</dbReference>